<proteinExistence type="predicted"/>
<dbReference type="InterPro" id="IPR009060">
    <property type="entry name" value="UBA-like_sf"/>
</dbReference>
<evidence type="ECO:0000313" key="2">
    <source>
        <dbReference type="EMBL" id="CAG9324102.1"/>
    </source>
</evidence>
<dbReference type="AlphaFoldDB" id="A0AAU9JG31"/>
<feature type="region of interest" description="Disordered" evidence="1">
    <location>
        <begin position="111"/>
        <end position="136"/>
    </location>
</feature>
<sequence>MVSLAKELLIQSPIGRIKWLQAPNDYTEIIDNLARTFRAGKSGLRLKDQFSTDVTDFNYNVWVNTSDSLELFLTVDYSAPVDTEDTSELFSQRSTDISDLKNKAMMRAREIGEKSVSPDPPQRGTRGKKAAPRARISEEEQKMIQGLDILMNSCGFTDEAKCREALKKSNYDPQQAINLLFA</sequence>
<organism evidence="2 3">
    <name type="scientific">Blepharisma stoltei</name>
    <dbReference type="NCBI Taxonomy" id="1481888"/>
    <lineage>
        <taxon>Eukaryota</taxon>
        <taxon>Sar</taxon>
        <taxon>Alveolata</taxon>
        <taxon>Ciliophora</taxon>
        <taxon>Postciliodesmatophora</taxon>
        <taxon>Heterotrichea</taxon>
        <taxon>Heterotrichida</taxon>
        <taxon>Blepharismidae</taxon>
        <taxon>Blepharisma</taxon>
    </lineage>
</organism>
<dbReference type="EMBL" id="CAJZBQ010000035">
    <property type="protein sequence ID" value="CAG9324102.1"/>
    <property type="molecule type" value="Genomic_DNA"/>
</dbReference>
<evidence type="ECO:0008006" key="4">
    <source>
        <dbReference type="Google" id="ProtNLM"/>
    </source>
</evidence>
<comment type="caution">
    <text evidence="2">The sequence shown here is derived from an EMBL/GenBank/DDBJ whole genome shotgun (WGS) entry which is preliminary data.</text>
</comment>
<gene>
    <name evidence="2" type="ORF">BSTOLATCC_MIC35123</name>
</gene>
<keyword evidence="3" id="KW-1185">Reference proteome</keyword>
<accession>A0AAU9JG31</accession>
<dbReference type="Proteomes" id="UP001162131">
    <property type="component" value="Unassembled WGS sequence"/>
</dbReference>
<reference evidence="2" key="1">
    <citation type="submission" date="2021-09" db="EMBL/GenBank/DDBJ databases">
        <authorList>
            <consortium name="AG Swart"/>
            <person name="Singh M."/>
            <person name="Singh A."/>
            <person name="Seah K."/>
            <person name="Emmerich C."/>
        </authorList>
    </citation>
    <scope>NUCLEOTIDE SEQUENCE</scope>
    <source>
        <strain evidence="2">ATCC30299</strain>
    </source>
</reference>
<dbReference type="Gene3D" id="1.10.8.10">
    <property type="entry name" value="DNA helicase RuvA subunit, C-terminal domain"/>
    <property type="match status" value="1"/>
</dbReference>
<dbReference type="SUPFAM" id="SSF46934">
    <property type="entry name" value="UBA-like"/>
    <property type="match status" value="1"/>
</dbReference>
<evidence type="ECO:0000256" key="1">
    <source>
        <dbReference type="SAM" id="MobiDB-lite"/>
    </source>
</evidence>
<evidence type="ECO:0000313" key="3">
    <source>
        <dbReference type="Proteomes" id="UP001162131"/>
    </source>
</evidence>
<protein>
    <recommendedName>
        <fullName evidence="4">UBA domain-containing protein</fullName>
    </recommendedName>
</protein>
<name>A0AAU9JG31_9CILI</name>